<proteinExistence type="predicted"/>
<dbReference type="PRINTS" id="PR00111">
    <property type="entry name" value="ABHYDROLASE"/>
</dbReference>
<dbReference type="EMBL" id="VENJ01000009">
    <property type="protein sequence ID" value="MTJ04508.1"/>
    <property type="molecule type" value="Genomic_DNA"/>
</dbReference>
<dbReference type="Gene3D" id="3.40.50.1820">
    <property type="entry name" value="alpha/beta hydrolase"/>
    <property type="match status" value="1"/>
</dbReference>
<dbReference type="GO" id="GO:0016787">
    <property type="term" value="F:hydrolase activity"/>
    <property type="evidence" value="ECO:0007669"/>
    <property type="project" value="UniProtKB-KW"/>
</dbReference>
<dbReference type="AlphaFoldDB" id="A0A7C9HLM0"/>
<keyword evidence="2" id="KW-0378">Hydrolase</keyword>
<dbReference type="RefSeq" id="WP_273249180.1">
    <property type="nucleotide sequence ID" value="NZ_VENJ01000009.1"/>
</dbReference>
<dbReference type="InterPro" id="IPR050266">
    <property type="entry name" value="AB_hydrolase_sf"/>
</dbReference>
<dbReference type="Proteomes" id="UP000483078">
    <property type="component" value="Unassembled WGS sequence"/>
</dbReference>
<protein>
    <submittedName>
        <fullName evidence="2">Alpha/beta hydrolase</fullName>
    </submittedName>
</protein>
<feature type="domain" description="AB hydrolase-1" evidence="1">
    <location>
        <begin position="62"/>
        <end position="293"/>
    </location>
</feature>
<dbReference type="PANTHER" id="PTHR43798">
    <property type="entry name" value="MONOACYLGLYCEROL LIPASE"/>
    <property type="match status" value="1"/>
</dbReference>
<dbReference type="PANTHER" id="PTHR43798:SF33">
    <property type="entry name" value="HYDROLASE, PUTATIVE (AFU_ORTHOLOGUE AFUA_2G14860)-RELATED"/>
    <property type="match status" value="1"/>
</dbReference>
<gene>
    <name evidence="2" type="ORF">FH759_07440</name>
</gene>
<evidence type="ECO:0000313" key="2">
    <source>
        <dbReference type="EMBL" id="MTJ04508.1"/>
    </source>
</evidence>
<sequence length="310" mass="33128">MIWAIAALVALAVLAAWPFVMEWRKQSVEAARRAGAPGQIAHLPQGDTHYNWAGPQDGPVAVCVHGLTTPSQAWIGVADGLAEMGYRVLSYDLYGRGFSDRPGGIQDRAYFLRQLDDLLLNQGVGDDITLLGYSMGGAIASAFAATEPGRLRRLILVAPAGMGHDLGPMARITRDVPGLGDWLFRVVFARGHRNATEAERHAPATPPDIVDIQQAELGRRGFVPAILASLRGMLKGDSEAKHRRIAAAGIPVLAIWGREDTVIPLSARDVLAAWNPQARHAIIDGAGHGLPYTHSAEVVAAIRAEVTDSA</sequence>
<evidence type="ECO:0000259" key="1">
    <source>
        <dbReference type="Pfam" id="PF00561"/>
    </source>
</evidence>
<reference evidence="2 3" key="1">
    <citation type="submission" date="2019-06" db="EMBL/GenBank/DDBJ databases">
        <title>Enrichment of Autotrophic Halophilic Microorganisms from Red Sea Brine Pool Using Microbial Electrosynthesis System.</title>
        <authorList>
            <person name="Alqahtani M.F."/>
            <person name="Bajracharya S."/>
            <person name="Katuri K.P."/>
            <person name="Ali M."/>
            <person name="Saikaly P.E."/>
        </authorList>
    </citation>
    <scope>NUCLEOTIDE SEQUENCE [LARGE SCALE GENOMIC DNA]</scope>
    <source>
        <strain evidence="2">MES6</strain>
    </source>
</reference>
<evidence type="ECO:0000313" key="3">
    <source>
        <dbReference type="Proteomes" id="UP000483078"/>
    </source>
</evidence>
<dbReference type="SUPFAM" id="SSF53474">
    <property type="entry name" value="alpha/beta-Hydrolases"/>
    <property type="match status" value="1"/>
</dbReference>
<organism evidence="2 3">
    <name type="scientific">Sediminimonas qiaohouensis</name>
    <dbReference type="NCBI Taxonomy" id="552061"/>
    <lineage>
        <taxon>Bacteria</taxon>
        <taxon>Pseudomonadati</taxon>
        <taxon>Pseudomonadota</taxon>
        <taxon>Alphaproteobacteria</taxon>
        <taxon>Rhodobacterales</taxon>
        <taxon>Roseobacteraceae</taxon>
        <taxon>Sediminimonas</taxon>
    </lineage>
</organism>
<accession>A0A7C9HLM0</accession>
<dbReference type="InterPro" id="IPR000073">
    <property type="entry name" value="AB_hydrolase_1"/>
</dbReference>
<dbReference type="Pfam" id="PF00561">
    <property type="entry name" value="Abhydrolase_1"/>
    <property type="match status" value="1"/>
</dbReference>
<name>A0A7C9HLM0_9RHOB</name>
<dbReference type="InterPro" id="IPR029058">
    <property type="entry name" value="AB_hydrolase_fold"/>
</dbReference>
<comment type="caution">
    <text evidence="2">The sequence shown here is derived from an EMBL/GenBank/DDBJ whole genome shotgun (WGS) entry which is preliminary data.</text>
</comment>
<dbReference type="GO" id="GO:0016020">
    <property type="term" value="C:membrane"/>
    <property type="evidence" value="ECO:0007669"/>
    <property type="project" value="TreeGrafter"/>
</dbReference>